<feature type="domain" description="USP" evidence="1">
    <location>
        <begin position="235"/>
        <end position="563"/>
    </location>
</feature>
<dbReference type="InterPro" id="IPR038765">
    <property type="entry name" value="Papain-like_cys_pep_sf"/>
</dbReference>
<dbReference type="Pfam" id="PF00443">
    <property type="entry name" value="UCH"/>
    <property type="match status" value="1"/>
</dbReference>
<evidence type="ECO:0000313" key="3">
    <source>
        <dbReference type="Proteomes" id="UP000298138"/>
    </source>
</evidence>
<dbReference type="PROSITE" id="PS50235">
    <property type="entry name" value="USP_3"/>
    <property type="match status" value="1"/>
</dbReference>
<name>A0A4S2MQY7_9PEZI</name>
<reference evidence="2 3" key="1">
    <citation type="submission" date="2019-04" db="EMBL/GenBank/DDBJ databases">
        <title>Comparative genomics and transcriptomics to analyze fruiting body development in filamentous ascomycetes.</title>
        <authorList>
            <consortium name="DOE Joint Genome Institute"/>
            <person name="Lutkenhaus R."/>
            <person name="Traeger S."/>
            <person name="Breuer J."/>
            <person name="Kuo A."/>
            <person name="Lipzen A."/>
            <person name="Pangilinan J."/>
            <person name="Dilworth D."/>
            <person name="Sandor L."/>
            <person name="Poggeler S."/>
            <person name="Barry K."/>
            <person name="Grigoriev I.V."/>
            <person name="Nowrousian M."/>
        </authorList>
    </citation>
    <scope>NUCLEOTIDE SEQUENCE [LARGE SCALE GENOMIC DNA]</scope>
    <source>
        <strain evidence="2 3">CBS 389.68</strain>
    </source>
</reference>
<gene>
    <name evidence="2" type="ORF">EX30DRAFT_310604</name>
</gene>
<protein>
    <recommendedName>
        <fullName evidence="1">USP domain-containing protein</fullName>
    </recommendedName>
</protein>
<dbReference type="SUPFAM" id="SSF54001">
    <property type="entry name" value="Cysteine proteinases"/>
    <property type="match status" value="1"/>
</dbReference>
<dbReference type="PANTHER" id="PTHR24006:SF827">
    <property type="entry name" value="UBIQUITIN CARBOXYL-TERMINAL HYDROLASE 34"/>
    <property type="match status" value="1"/>
</dbReference>
<proteinExistence type="predicted"/>
<dbReference type="Proteomes" id="UP000298138">
    <property type="component" value="Unassembled WGS sequence"/>
</dbReference>
<dbReference type="CDD" id="cd02659">
    <property type="entry name" value="peptidase_C19C"/>
    <property type="match status" value="1"/>
</dbReference>
<dbReference type="Gene3D" id="3.90.70.10">
    <property type="entry name" value="Cysteine proteinases"/>
    <property type="match status" value="1"/>
</dbReference>
<dbReference type="GO" id="GO:0004843">
    <property type="term" value="F:cysteine-type deubiquitinase activity"/>
    <property type="evidence" value="ECO:0007669"/>
    <property type="project" value="InterPro"/>
</dbReference>
<dbReference type="AlphaFoldDB" id="A0A4S2MQY7"/>
<dbReference type="InParanoid" id="A0A4S2MQY7"/>
<dbReference type="EMBL" id="ML220147">
    <property type="protein sequence ID" value="TGZ77899.1"/>
    <property type="molecule type" value="Genomic_DNA"/>
</dbReference>
<evidence type="ECO:0000313" key="2">
    <source>
        <dbReference type="EMBL" id="TGZ77899.1"/>
    </source>
</evidence>
<dbReference type="GO" id="GO:0016579">
    <property type="term" value="P:protein deubiquitination"/>
    <property type="evidence" value="ECO:0007669"/>
    <property type="project" value="InterPro"/>
</dbReference>
<dbReference type="PANTHER" id="PTHR24006">
    <property type="entry name" value="UBIQUITIN CARBOXYL-TERMINAL HYDROLASE"/>
    <property type="match status" value="1"/>
</dbReference>
<dbReference type="GO" id="GO:0005634">
    <property type="term" value="C:nucleus"/>
    <property type="evidence" value="ECO:0007669"/>
    <property type="project" value="TreeGrafter"/>
</dbReference>
<dbReference type="FunFam" id="3.90.70.10:FF:000022">
    <property type="entry name" value="Ubiquitin carboxyl-terminal hydrolase 24"/>
    <property type="match status" value="1"/>
</dbReference>
<dbReference type="OrthoDB" id="420187at2759"/>
<accession>A0A4S2MQY7</accession>
<dbReference type="InterPro" id="IPR050164">
    <property type="entry name" value="Peptidase_C19"/>
</dbReference>
<dbReference type="InterPro" id="IPR021905">
    <property type="entry name" value="DUF3517"/>
</dbReference>
<dbReference type="PROSITE" id="PS00973">
    <property type="entry name" value="USP_2"/>
    <property type="match status" value="1"/>
</dbReference>
<organism evidence="2 3">
    <name type="scientific">Ascodesmis nigricans</name>
    <dbReference type="NCBI Taxonomy" id="341454"/>
    <lineage>
        <taxon>Eukaryota</taxon>
        <taxon>Fungi</taxon>
        <taxon>Dikarya</taxon>
        <taxon>Ascomycota</taxon>
        <taxon>Pezizomycotina</taxon>
        <taxon>Pezizomycetes</taxon>
        <taxon>Pezizales</taxon>
        <taxon>Ascodesmidaceae</taxon>
        <taxon>Ascodesmis</taxon>
    </lineage>
</organism>
<dbReference type="InterPro" id="IPR028889">
    <property type="entry name" value="USP"/>
</dbReference>
<dbReference type="InterPro" id="IPR018200">
    <property type="entry name" value="USP_CS"/>
</dbReference>
<dbReference type="Pfam" id="PF12030">
    <property type="entry name" value="DUF3517"/>
    <property type="match status" value="1"/>
</dbReference>
<dbReference type="STRING" id="341454.A0A4S2MQY7"/>
<dbReference type="GO" id="GO:0005829">
    <property type="term" value="C:cytosol"/>
    <property type="evidence" value="ECO:0007669"/>
    <property type="project" value="TreeGrafter"/>
</dbReference>
<evidence type="ECO:0000259" key="1">
    <source>
        <dbReference type="PROSITE" id="PS50235"/>
    </source>
</evidence>
<keyword evidence="3" id="KW-1185">Reference proteome</keyword>
<sequence>MLLCSDSEVVAAGVKRYSLTTNLLLLSAADCCRTFACEKKGYASFLWPILCALVSLEDHIWPVPPANCRQLFQTTFHTFRFVAQVDAESETPLLDLPMLFETWITRLCTYPFVEVVGCPVENSVIQGYTHLLRSCVFAMKQRDISVDGAKNFTDVWTKLLFPELEESATQARIPVLHDNTRTELYRLFLDLVDGPQTLMKLVFMNLALFGGKDDQLLEISVAERDRWLVSPAGKSGLSNLSNTCYLNSLLTQLFMNERFREFILSLDVPKTEETKAIYNLHILFARMQNGYQKALEPKDLVDSLRDFAGDPIDPTVQMDVDEFFNLLFDRLENEMTDEKLKAKFKSVFGGQLVQQVKSKECSHISEKEEAFSAIQCDIKGKSTLLESLKAYVEGEVMEGDNKYRCSKCDKLVDAVKRTCLKQIPDNLIFHLKRFDFDLQTMNRSKINDYFEFPNTIDMSPFKLDYLTAAEGNQTTRMPPDEFELVGVLVHTGTAESGHYYSYIKDRFVQADTPAWLEFNDSEVSAFDPLSIAAACYGGCDGAMANGYPLSKAFSAYMLFYQRRQTSATNNLPASLSIPVTEQNGLELVESIAHDNHEMIKRYCMFGDNYMTFLRELFEGAYKLCHEAEHQQVFTKRHVQLIMDLALRAFQQICSKFKECVEWSNFQLAITNAVVADETCCRRFLDWASSESTIRSMILENVHPNVRQQFGRMVLTALARLKDTNPVAYGITPDDSPTKRNNSYLFKFLRGMSKSWSGLQWAYRPWNDFFFLLGKLSNEGPDEIDYILKAEILLKILQTFMAQHMTAEDLSLNDLNYFPRLLQKPRNATARPVELLTTLFARVSPFVESCLNEDHRDTLRDQDYLPLTQREQSYIFYMKENSLVFFSTLLEQPSCVTPTADLITQIISSGPPRHQFLDSLKDSLISAISIEPADDAAPHLRCLRAFVEATTCDEYIAEIINKVASEVGTIGTNGGQEHYEFFLYLADSEAAKDTYSNIMKYIITNVPLWAPALVLYTDESVRQKTFNLLDNLLFDEARTDERWIGEIINASQELWDAGITFVKTKISHLGPIDERSFLQLHAVLSQCAKFLDDSQEEVQSKMADLKAFLEQDRDEEEIGINSGRFCYLSD</sequence>
<dbReference type="InterPro" id="IPR001394">
    <property type="entry name" value="Peptidase_C19_UCH"/>
</dbReference>